<dbReference type="PANTHER" id="PTHR43244">
    <property type="match status" value="1"/>
</dbReference>
<dbReference type="CDD" id="cd01097">
    <property type="entry name" value="Tetrahydromethanopterin_reductase"/>
    <property type="match status" value="1"/>
</dbReference>
<dbReference type="PANTHER" id="PTHR43244:SF1">
    <property type="entry name" value="5,10-METHYLENETETRAHYDROMETHANOPTERIN REDUCTASE"/>
    <property type="match status" value="1"/>
</dbReference>
<protein>
    <submittedName>
        <fullName evidence="3">Unannotated protein</fullName>
    </submittedName>
</protein>
<dbReference type="InterPro" id="IPR011251">
    <property type="entry name" value="Luciferase-like_dom"/>
</dbReference>
<dbReference type="Pfam" id="PF00296">
    <property type="entry name" value="Bac_luciferase"/>
    <property type="match status" value="1"/>
</dbReference>
<organism evidence="3">
    <name type="scientific">freshwater metagenome</name>
    <dbReference type="NCBI Taxonomy" id="449393"/>
    <lineage>
        <taxon>unclassified sequences</taxon>
        <taxon>metagenomes</taxon>
        <taxon>ecological metagenomes</taxon>
    </lineage>
</organism>
<evidence type="ECO:0000259" key="2">
    <source>
        <dbReference type="Pfam" id="PF00296"/>
    </source>
</evidence>
<dbReference type="InterPro" id="IPR050564">
    <property type="entry name" value="F420-G6PD/mer"/>
</dbReference>
<gene>
    <name evidence="3" type="ORF">UFOPK1874_00684</name>
</gene>
<dbReference type="InterPro" id="IPR019951">
    <property type="entry name" value="F420_OxRdatse_Rv3520c_pred"/>
</dbReference>
<dbReference type="InterPro" id="IPR036661">
    <property type="entry name" value="Luciferase-like_sf"/>
</dbReference>
<dbReference type="GO" id="GO:0016705">
    <property type="term" value="F:oxidoreductase activity, acting on paired donors, with incorporation or reduction of molecular oxygen"/>
    <property type="evidence" value="ECO:0007669"/>
    <property type="project" value="InterPro"/>
</dbReference>
<keyword evidence="1" id="KW-0560">Oxidoreductase</keyword>
<name>A0A6J6HN44_9ZZZZ</name>
<dbReference type="Gene3D" id="3.20.20.30">
    <property type="entry name" value="Luciferase-like domain"/>
    <property type="match status" value="1"/>
</dbReference>
<sequence length="350" mass="38146">MKLSMGINYSGGFKEAVDRVVELEKAGLDQVWIAEAYSFDAISQVGYLAAKTNRVEIGTGIVNVYSRTAALMAMTAAGCDYISDGRFILGLGASGPQVIEGFHGVPYEKPMQRIKEYIEVCRKVWAREEALQYDGKTVQIPLPAGQGTGLGKPLKIINHPVRKDIPIWWASLKDKSVEATAEMADGWLPIMFYPERYHNVWGDQLKAGLAKRDPNRPRLDISAGGMLAIDESLTGEAQSKILDMARPNMALYVGGMGARGKNFYNDVCRDYGFEKEAVEIQDLYLDGKKAEAAAAIPGEWILNANLVGSAGFIKERVAAYKEAGVTVLSVNPVGPDPVGQIEKLRAIVDA</sequence>
<dbReference type="EMBL" id="CAEZUX010000064">
    <property type="protein sequence ID" value="CAB4615301.1"/>
    <property type="molecule type" value="Genomic_DNA"/>
</dbReference>
<dbReference type="SUPFAM" id="SSF51679">
    <property type="entry name" value="Bacterial luciferase-like"/>
    <property type="match status" value="1"/>
</dbReference>
<accession>A0A6J6HN44</accession>
<dbReference type="AlphaFoldDB" id="A0A6J6HN44"/>
<evidence type="ECO:0000256" key="1">
    <source>
        <dbReference type="ARBA" id="ARBA00023002"/>
    </source>
</evidence>
<feature type="domain" description="Luciferase-like" evidence="2">
    <location>
        <begin position="7"/>
        <end position="326"/>
    </location>
</feature>
<proteinExistence type="predicted"/>
<reference evidence="3" key="1">
    <citation type="submission" date="2020-05" db="EMBL/GenBank/DDBJ databases">
        <authorList>
            <person name="Chiriac C."/>
            <person name="Salcher M."/>
            <person name="Ghai R."/>
            <person name="Kavagutti S V."/>
        </authorList>
    </citation>
    <scope>NUCLEOTIDE SEQUENCE</scope>
</reference>
<dbReference type="NCBIfam" id="TIGR03559">
    <property type="entry name" value="F420_Rv3520c"/>
    <property type="match status" value="1"/>
</dbReference>
<evidence type="ECO:0000313" key="3">
    <source>
        <dbReference type="EMBL" id="CAB4615301.1"/>
    </source>
</evidence>